<feature type="active site" description="Charge relay system" evidence="5">
    <location>
        <position position="477"/>
    </location>
</feature>
<keyword evidence="2 5" id="KW-0645">Protease</keyword>
<keyword evidence="11" id="KW-1185">Reference proteome</keyword>
<evidence type="ECO:0000313" key="10">
    <source>
        <dbReference type="EMBL" id="MDX8150226.1"/>
    </source>
</evidence>
<proteinExistence type="inferred from homology"/>
<protein>
    <submittedName>
        <fullName evidence="10">S8 family serine peptidase</fullName>
    </submittedName>
</protein>
<evidence type="ECO:0000256" key="5">
    <source>
        <dbReference type="PROSITE-ProRule" id="PRU01240"/>
    </source>
</evidence>
<feature type="signal peptide" evidence="8">
    <location>
        <begin position="1"/>
        <end position="27"/>
    </location>
</feature>
<keyword evidence="3 5" id="KW-0378">Hydrolase</keyword>
<name>A0ABU4VH13_9ACTN</name>
<dbReference type="InterPro" id="IPR015500">
    <property type="entry name" value="Peptidase_S8_subtilisin-rel"/>
</dbReference>
<dbReference type="PROSITE" id="PS00137">
    <property type="entry name" value="SUBTILASE_HIS"/>
    <property type="match status" value="1"/>
</dbReference>
<dbReference type="PANTHER" id="PTHR43806:SF11">
    <property type="entry name" value="CEREVISIN-RELATED"/>
    <property type="match status" value="1"/>
</dbReference>
<dbReference type="PROSITE" id="PS00138">
    <property type="entry name" value="SUBTILASE_SER"/>
    <property type="match status" value="1"/>
</dbReference>
<organism evidence="10 11">
    <name type="scientific">Patulibacter brassicae</name>
    <dbReference type="NCBI Taxonomy" id="1705717"/>
    <lineage>
        <taxon>Bacteria</taxon>
        <taxon>Bacillati</taxon>
        <taxon>Actinomycetota</taxon>
        <taxon>Thermoleophilia</taxon>
        <taxon>Solirubrobacterales</taxon>
        <taxon>Patulibacteraceae</taxon>
        <taxon>Patulibacter</taxon>
    </lineage>
</organism>
<evidence type="ECO:0000256" key="4">
    <source>
        <dbReference type="ARBA" id="ARBA00022825"/>
    </source>
</evidence>
<sequence>MTRSRATTLAVVAAAAAAALVPATATAAGTQRYTVVAKAGTAPSAFDRAVRAAGGRVVTYNRRVAVGTVSARRGFAPRAVATAPVLAASPRRAVGRSDRDAAARRVRRTKAIEAGRDGAPAPLGASQARPRPPAAGVDPLAPLQWDMAAIGATSQGSHRLDQGEGVRVGIMDTGVDGSHPDVAPNFDRGLSRNFTVDDPTVDGPCEEEPDRSCQDPADVDENGHGTHVASTIASPINGLGVGGVAPKASIVNLRSGQDSGYFFTQPVVDALTYAGDHGIDVVNMSFYVDPWLYNCAANPKDSPAAQAQQRTTIVAVQRAVDYARRKGVLPVAALGNENTDIDAPTSDGTSPDYPPDAAYDRQIDDSCLTVPTETEGVVGVSSYGPSGRKAYYSNWSLRQADVSAPGGDRRDFFGTPRYNAPETRILAAYPESVGRTGDTDLDGVIDIDAQGNPTTPLVVRDDSGGRPSYYQWIQGTSMASPHAAGVAALIVAAEGRRDRRNGGLTLPAARTERLLERTAVPVPCPAGGTLTYPDPDLPASYTATCTGTTDHNSFYGSGSVNALNAARLGRR</sequence>
<dbReference type="PRINTS" id="PR00723">
    <property type="entry name" value="SUBTILISIN"/>
</dbReference>
<dbReference type="InterPro" id="IPR022398">
    <property type="entry name" value="Peptidase_S8_His-AS"/>
</dbReference>
<dbReference type="PANTHER" id="PTHR43806">
    <property type="entry name" value="PEPTIDASE S8"/>
    <property type="match status" value="1"/>
</dbReference>
<dbReference type="InterPro" id="IPR000209">
    <property type="entry name" value="Peptidase_S8/S53_dom"/>
</dbReference>
<evidence type="ECO:0000256" key="8">
    <source>
        <dbReference type="SAM" id="SignalP"/>
    </source>
</evidence>
<feature type="active site" description="Charge relay system" evidence="5">
    <location>
        <position position="224"/>
    </location>
</feature>
<comment type="similarity">
    <text evidence="1 5 6">Belongs to the peptidase S8 family.</text>
</comment>
<evidence type="ECO:0000313" key="11">
    <source>
        <dbReference type="Proteomes" id="UP001277761"/>
    </source>
</evidence>
<dbReference type="Gene3D" id="3.40.50.200">
    <property type="entry name" value="Peptidase S8/S53 domain"/>
    <property type="match status" value="1"/>
</dbReference>
<feature type="chain" id="PRO_5047101722" evidence="8">
    <location>
        <begin position="28"/>
        <end position="571"/>
    </location>
</feature>
<feature type="region of interest" description="Disordered" evidence="7">
    <location>
        <begin position="112"/>
        <end position="134"/>
    </location>
</feature>
<feature type="active site" description="Charge relay system" evidence="5">
    <location>
        <position position="172"/>
    </location>
</feature>
<dbReference type="InterPro" id="IPR023827">
    <property type="entry name" value="Peptidase_S8_Asp-AS"/>
</dbReference>
<keyword evidence="8" id="KW-0732">Signal</keyword>
<dbReference type="EMBL" id="JAXAVX010000001">
    <property type="protein sequence ID" value="MDX8150226.1"/>
    <property type="molecule type" value="Genomic_DNA"/>
</dbReference>
<dbReference type="SUPFAM" id="SSF52743">
    <property type="entry name" value="Subtilisin-like"/>
    <property type="match status" value="1"/>
</dbReference>
<keyword evidence="4 5" id="KW-0720">Serine protease</keyword>
<evidence type="ECO:0000256" key="3">
    <source>
        <dbReference type="ARBA" id="ARBA00022801"/>
    </source>
</evidence>
<dbReference type="PROSITE" id="PS00136">
    <property type="entry name" value="SUBTILASE_ASP"/>
    <property type="match status" value="1"/>
</dbReference>
<dbReference type="InterPro" id="IPR050131">
    <property type="entry name" value="Peptidase_S8_subtilisin-like"/>
</dbReference>
<dbReference type="InterPro" id="IPR036852">
    <property type="entry name" value="Peptidase_S8/S53_dom_sf"/>
</dbReference>
<dbReference type="InterPro" id="IPR023828">
    <property type="entry name" value="Peptidase_S8_Ser-AS"/>
</dbReference>
<comment type="caution">
    <text evidence="10">The sequence shown here is derived from an EMBL/GenBank/DDBJ whole genome shotgun (WGS) entry which is preliminary data.</text>
</comment>
<reference evidence="10 11" key="1">
    <citation type="submission" date="2023-11" db="EMBL/GenBank/DDBJ databases">
        <authorList>
            <person name="Xu M."/>
            <person name="Jiang T."/>
        </authorList>
    </citation>
    <scope>NUCLEOTIDE SEQUENCE [LARGE SCALE GENOMIC DNA]</scope>
    <source>
        <strain evidence="10 11">SD</strain>
    </source>
</reference>
<evidence type="ECO:0000259" key="9">
    <source>
        <dbReference type="Pfam" id="PF00082"/>
    </source>
</evidence>
<feature type="domain" description="Peptidase S8/S53" evidence="9">
    <location>
        <begin position="163"/>
        <end position="530"/>
    </location>
</feature>
<evidence type="ECO:0000256" key="2">
    <source>
        <dbReference type="ARBA" id="ARBA00022670"/>
    </source>
</evidence>
<gene>
    <name evidence="10" type="ORF">SK069_01345</name>
</gene>
<evidence type="ECO:0000256" key="1">
    <source>
        <dbReference type="ARBA" id="ARBA00011073"/>
    </source>
</evidence>
<dbReference type="Pfam" id="PF00082">
    <property type="entry name" value="Peptidase_S8"/>
    <property type="match status" value="1"/>
</dbReference>
<dbReference type="PROSITE" id="PS51892">
    <property type="entry name" value="SUBTILASE"/>
    <property type="match status" value="1"/>
</dbReference>
<evidence type="ECO:0000256" key="6">
    <source>
        <dbReference type="RuleBase" id="RU003355"/>
    </source>
</evidence>
<accession>A0ABU4VH13</accession>
<dbReference type="RefSeq" id="WP_319952378.1">
    <property type="nucleotide sequence ID" value="NZ_JAXAVX010000001.1"/>
</dbReference>
<evidence type="ECO:0000256" key="7">
    <source>
        <dbReference type="SAM" id="MobiDB-lite"/>
    </source>
</evidence>
<dbReference type="Proteomes" id="UP001277761">
    <property type="component" value="Unassembled WGS sequence"/>
</dbReference>